<feature type="region of interest" description="Disordered" evidence="1">
    <location>
        <begin position="1"/>
        <end position="33"/>
    </location>
</feature>
<dbReference type="PANTHER" id="PTHR31157:SF1">
    <property type="entry name" value="SCP DOMAIN-CONTAINING PROTEIN"/>
    <property type="match status" value="1"/>
</dbReference>
<dbReference type="AlphaFoldDB" id="A0A7W7SML5"/>
<keyword evidence="5" id="KW-1185">Reference proteome</keyword>
<dbReference type="Pfam" id="PF00188">
    <property type="entry name" value="CAP"/>
    <property type="match status" value="1"/>
</dbReference>
<gene>
    <name evidence="4" type="ORF">FHR38_001256</name>
</gene>
<feature type="compositionally biased region" description="Basic and acidic residues" evidence="1">
    <location>
        <begin position="1"/>
        <end position="13"/>
    </location>
</feature>
<dbReference type="InterPro" id="IPR035940">
    <property type="entry name" value="CAP_sf"/>
</dbReference>
<name>A0A7W7SML5_9ACTN</name>
<feature type="domain" description="SCP" evidence="3">
    <location>
        <begin position="159"/>
        <end position="273"/>
    </location>
</feature>
<reference evidence="4 5" key="1">
    <citation type="submission" date="2020-08" db="EMBL/GenBank/DDBJ databases">
        <title>Sequencing the genomes of 1000 actinobacteria strains.</title>
        <authorList>
            <person name="Klenk H.-P."/>
        </authorList>
    </citation>
    <scope>NUCLEOTIDE SEQUENCE [LARGE SCALE GENOMIC DNA]</scope>
    <source>
        <strain evidence="4 5">DSM 45886</strain>
    </source>
</reference>
<comment type="caution">
    <text evidence="4">The sequence shown here is derived from an EMBL/GenBank/DDBJ whole genome shotgun (WGS) entry which is preliminary data.</text>
</comment>
<keyword evidence="2" id="KW-0812">Transmembrane</keyword>
<dbReference type="RefSeq" id="WP_184533584.1">
    <property type="nucleotide sequence ID" value="NZ_JACHJW010000001.1"/>
</dbReference>
<organism evidence="4 5">
    <name type="scientific">Micromonospora polyrhachis</name>
    <dbReference type="NCBI Taxonomy" id="1282883"/>
    <lineage>
        <taxon>Bacteria</taxon>
        <taxon>Bacillati</taxon>
        <taxon>Actinomycetota</taxon>
        <taxon>Actinomycetes</taxon>
        <taxon>Micromonosporales</taxon>
        <taxon>Micromonosporaceae</taxon>
        <taxon>Micromonospora</taxon>
    </lineage>
</organism>
<feature type="compositionally biased region" description="Low complexity" evidence="1">
    <location>
        <begin position="91"/>
        <end position="146"/>
    </location>
</feature>
<keyword evidence="2" id="KW-0472">Membrane</keyword>
<evidence type="ECO:0000256" key="2">
    <source>
        <dbReference type="SAM" id="Phobius"/>
    </source>
</evidence>
<dbReference type="Gene3D" id="3.40.33.10">
    <property type="entry name" value="CAP"/>
    <property type="match status" value="1"/>
</dbReference>
<protein>
    <submittedName>
        <fullName evidence="4">Uncharacterized protein YkwD</fullName>
    </submittedName>
</protein>
<feature type="compositionally biased region" description="Gly residues" evidence="1">
    <location>
        <begin position="81"/>
        <end position="90"/>
    </location>
</feature>
<feature type="region of interest" description="Disordered" evidence="1">
    <location>
        <begin position="184"/>
        <end position="204"/>
    </location>
</feature>
<dbReference type="SUPFAM" id="SSF55797">
    <property type="entry name" value="PR-1-like"/>
    <property type="match status" value="1"/>
</dbReference>
<sequence>MYDRTDGFDHTNKVDWPSADPHVVPTSSRGRHRMPRRFPHRLALAAGGTALVGLVGLGATLLPPNVAGTTASSTPADGSTLPGGMGGSGPLDGTAQPTAASSDSPTASPSQSTGSPTTAAPSTSPTRRTTPATTAPQRTPSRTPAAVTAGDSREEQVLAIVNQERSANGCGTVKINTKLATSARQHSADQAANDKMSHTGSDGSSFVQRAQRAGYQNAIGENVAAGYRTPAAVMEGWMNSPGHRANILNCQARAIGIGVVAAADGTLYWTQVFGSVA</sequence>
<dbReference type="PANTHER" id="PTHR31157">
    <property type="entry name" value="SCP DOMAIN-CONTAINING PROTEIN"/>
    <property type="match status" value="1"/>
</dbReference>
<accession>A0A7W7SML5</accession>
<dbReference type="Proteomes" id="UP000578819">
    <property type="component" value="Unassembled WGS sequence"/>
</dbReference>
<evidence type="ECO:0000256" key="1">
    <source>
        <dbReference type="SAM" id="MobiDB-lite"/>
    </source>
</evidence>
<feature type="transmembrane region" description="Helical" evidence="2">
    <location>
        <begin position="42"/>
        <end position="62"/>
    </location>
</feature>
<evidence type="ECO:0000259" key="3">
    <source>
        <dbReference type="Pfam" id="PF00188"/>
    </source>
</evidence>
<dbReference type="EMBL" id="JACHJW010000001">
    <property type="protein sequence ID" value="MBB4957523.1"/>
    <property type="molecule type" value="Genomic_DNA"/>
</dbReference>
<dbReference type="InterPro" id="IPR014044">
    <property type="entry name" value="CAP_dom"/>
</dbReference>
<evidence type="ECO:0000313" key="5">
    <source>
        <dbReference type="Proteomes" id="UP000578819"/>
    </source>
</evidence>
<feature type="region of interest" description="Disordered" evidence="1">
    <location>
        <begin position="68"/>
        <end position="152"/>
    </location>
</feature>
<evidence type="ECO:0000313" key="4">
    <source>
        <dbReference type="EMBL" id="MBB4957523.1"/>
    </source>
</evidence>
<keyword evidence="2" id="KW-1133">Transmembrane helix</keyword>
<dbReference type="CDD" id="cd05379">
    <property type="entry name" value="CAP_bacterial"/>
    <property type="match status" value="1"/>
</dbReference>
<proteinExistence type="predicted"/>